<keyword evidence="8" id="KW-1185">Reference proteome</keyword>
<comment type="subcellular location">
    <subcellularLocation>
        <location evidence="1">Membrane</location>
        <topology evidence="1">Multi-pass membrane protein</topology>
    </subcellularLocation>
</comment>
<dbReference type="GO" id="GO:0022857">
    <property type="term" value="F:transmembrane transporter activity"/>
    <property type="evidence" value="ECO:0007669"/>
    <property type="project" value="InterPro"/>
</dbReference>
<dbReference type="PANTHER" id="PTHR10924:SF27">
    <property type="entry name" value="SOLUTE CARRIER FAMILY 49 MEMBER 4"/>
    <property type="match status" value="1"/>
</dbReference>
<dbReference type="Pfam" id="PF07690">
    <property type="entry name" value="MFS_1"/>
    <property type="match status" value="1"/>
</dbReference>
<dbReference type="AlphaFoldDB" id="A0AAW0XF71"/>
<feature type="compositionally biased region" description="Polar residues" evidence="5">
    <location>
        <begin position="346"/>
        <end position="361"/>
    </location>
</feature>
<dbReference type="GO" id="GO:0016020">
    <property type="term" value="C:membrane"/>
    <property type="evidence" value="ECO:0007669"/>
    <property type="project" value="UniProtKB-SubCell"/>
</dbReference>
<feature type="compositionally biased region" description="Basic residues" evidence="5">
    <location>
        <begin position="204"/>
        <end position="213"/>
    </location>
</feature>
<comment type="caution">
    <text evidence="7">The sequence shown here is derived from an EMBL/GenBank/DDBJ whole genome shotgun (WGS) entry which is preliminary data.</text>
</comment>
<gene>
    <name evidence="7" type="ORF">OTU49_004095</name>
</gene>
<feature type="transmembrane region" description="Helical" evidence="6">
    <location>
        <begin position="931"/>
        <end position="950"/>
    </location>
</feature>
<evidence type="ECO:0000313" key="7">
    <source>
        <dbReference type="EMBL" id="KAK8738192.1"/>
    </source>
</evidence>
<feature type="transmembrane region" description="Helical" evidence="6">
    <location>
        <begin position="637"/>
        <end position="657"/>
    </location>
</feature>
<evidence type="ECO:0000256" key="5">
    <source>
        <dbReference type="SAM" id="MobiDB-lite"/>
    </source>
</evidence>
<dbReference type="InterPro" id="IPR049680">
    <property type="entry name" value="FLVCR1-2_SLC49-like"/>
</dbReference>
<feature type="transmembrane region" description="Helical" evidence="6">
    <location>
        <begin position="900"/>
        <end position="919"/>
    </location>
</feature>
<feature type="transmembrane region" description="Helical" evidence="6">
    <location>
        <begin position="962"/>
        <end position="985"/>
    </location>
</feature>
<evidence type="ECO:0000256" key="6">
    <source>
        <dbReference type="SAM" id="Phobius"/>
    </source>
</evidence>
<dbReference type="Gene3D" id="1.20.1250.20">
    <property type="entry name" value="MFS general substrate transporter like domains"/>
    <property type="match status" value="1"/>
</dbReference>
<feature type="transmembrane region" description="Helical" evidence="6">
    <location>
        <begin position="1023"/>
        <end position="1043"/>
    </location>
</feature>
<dbReference type="SUPFAM" id="SSF103473">
    <property type="entry name" value="MFS general substrate transporter"/>
    <property type="match status" value="1"/>
</dbReference>
<feature type="transmembrane region" description="Helical" evidence="6">
    <location>
        <begin position="865"/>
        <end position="888"/>
    </location>
</feature>
<keyword evidence="4 6" id="KW-0472">Membrane</keyword>
<feature type="region of interest" description="Disordered" evidence="5">
    <location>
        <begin position="53"/>
        <end position="562"/>
    </location>
</feature>
<keyword evidence="3 6" id="KW-1133">Transmembrane helix</keyword>
<feature type="transmembrane region" description="Helical" evidence="6">
    <location>
        <begin position="730"/>
        <end position="759"/>
    </location>
</feature>
<evidence type="ECO:0000256" key="1">
    <source>
        <dbReference type="ARBA" id="ARBA00004141"/>
    </source>
</evidence>
<proteinExistence type="predicted"/>
<feature type="compositionally biased region" description="Polar residues" evidence="5">
    <location>
        <begin position="114"/>
        <end position="124"/>
    </location>
</feature>
<feature type="transmembrane region" description="Helical" evidence="6">
    <location>
        <begin position="677"/>
        <end position="698"/>
    </location>
</feature>
<evidence type="ECO:0000256" key="2">
    <source>
        <dbReference type="ARBA" id="ARBA00022692"/>
    </source>
</evidence>
<accession>A0AAW0XF71</accession>
<feature type="compositionally biased region" description="Pro residues" evidence="5">
    <location>
        <begin position="186"/>
        <end position="197"/>
    </location>
</feature>
<feature type="compositionally biased region" description="Low complexity" evidence="5">
    <location>
        <begin position="492"/>
        <end position="522"/>
    </location>
</feature>
<feature type="transmembrane region" description="Helical" evidence="6">
    <location>
        <begin position="997"/>
        <end position="1017"/>
    </location>
</feature>
<reference evidence="7 8" key="1">
    <citation type="journal article" date="2024" name="BMC Genomics">
        <title>Genome assembly of redclaw crayfish (Cherax quadricarinatus) provides insights into its immune adaptation and hypoxia tolerance.</title>
        <authorList>
            <person name="Liu Z."/>
            <person name="Zheng J."/>
            <person name="Li H."/>
            <person name="Fang K."/>
            <person name="Wang S."/>
            <person name="He J."/>
            <person name="Zhou D."/>
            <person name="Weng S."/>
            <person name="Chi M."/>
            <person name="Gu Z."/>
            <person name="He J."/>
            <person name="Li F."/>
            <person name="Wang M."/>
        </authorList>
    </citation>
    <scope>NUCLEOTIDE SEQUENCE [LARGE SCALE GENOMIC DNA]</scope>
    <source>
        <strain evidence="7">ZL_2023a</strain>
    </source>
</reference>
<keyword evidence="2 6" id="KW-0812">Transmembrane</keyword>
<feature type="transmembrane region" description="Helical" evidence="6">
    <location>
        <begin position="811"/>
        <end position="833"/>
    </location>
</feature>
<evidence type="ECO:0000313" key="8">
    <source>
        <dbReference type="Proteomes" id="UP001445076"/>
    </source>
</evidence>
<dbReference type="InterPro" id="IPR011701">
    <property type="entry name" value="MFS"/>
</dbReference>
<feature type="compositionally biased region" description="Polar residues" evidence="5">
    <location>
        <begin position="417"/>
        <end position="435"/>
    </location>
</feature>
<feature type="compositionally biased region" description="Polar residues" evidence="5">
    <location>
        <begin position="298"/>
        <end position="312"/>
    </location>
</feature>
<feature type="compositionally biased region" description="Polar residues" evidence="5">
    <location>
        <begin position="253"/>
        <end position="264"/>
    </location>
</feature>
<feature type="compositionally biased region" description="Polar residues" evidence="5">
    <location>
        <begin position="225"/>
        <end position="235"/>
    </location>
</feature>
<protein>
    <submittedName>
        <fullName evidence="7">Uncharacterized protein</fullName>
    </submittedName>
</protein>
<dbReference type="EMBL" id="JARKIK010000040">
    <property type="protein sequence ID" value="KAK8738192.1"/>
    <property type="molecule type" value="Genomic_DNA"/>
</dbReference>
<organism evidence="7 8">
    <name type="scientific">Cherax quadricarinatus</name>
    <name type="common">Australian red claw crayfish</name>
    <dbReference type="NCBI Taxonomy" id="27406"/>
    <lineage>
        <taxon>Eukaryota</taxon>
        <taxon>Metazoa</taxon>
        <taxon>Ecdysozoa</taxon>
        <taxon>Arthropoda</taxon>
        <taxon>Crustacea</taxon>
        <taxon>Multicrustacea</taxon>
        <taxon>Malacostraca</taxon>
        <taxon>Eumalacostraca</taxon>
        <taxon>Eucarida</taxon>
        <taxon>Decapoda</taxon>
        <taxon>Pleocyemata</taxon>
        <taxon>Astacidea</taxon>
        <taxon>Parastacoidea</taxon>
        <taxon>Parastacidae</taxon>
        <taxon>Cherax</taxon>
    </lineage>
</organism>
<feature type="compositionally biased region" description="Low complexity" evidence="5">
    <location>
        <begin position="366"/>
        <end position="385"/>
    </location>
</feature>
<dbReference type="InterPro" id="IPR036259">
    <property type="entry name" value="MFS_trans_sf"/>
</dbReference>
<name>A0AAW0XF71_CHEQU</name>
<evidence type="ECO:0000256" key="4">
    <source>
        <dbReference type="ARBA" id="ARBA00023136"/>
    </source>
</evidence>
<feature type="compositionally biased region" description="Pro residues" evidence="5">
    <location>
        <begin position="386"/>
        <end position="399"/>
    </location>
</feature>
<feature type="transmembrane region" description="Helical" evidence="6">
    <location>
        <begin position="705"/>
        <end position="724"/>
    </location>
</feature>
<feature type="compositionally biased region" description="Polar residues" evidence="5">
    <location>
        <begin position="130"/>
        <end position="155"/>
    </location>
</feature>
<dbReference type="Proteomes" id="UP001445076">
    <property type="component" value="Unassembled WGS sequence"/>
</dbReference>
<feature type="compositionally biased region" description="Polar residues" evidence="5">
    <location>
        <begin position="321"/>
        <end position="331"/>
    </location>
</feature>
<sequence length="1058" mass="114322">MRRTIVRTQEELDEIEDNKWRRKSYALAQNNALPVPMPLPVYPLPKPCIPPVGPRPLRTGPRPPPNVYRPSAGFRPSAAHRQSRVSNSVPAKSEALPTLSEASGFTPEIVPRRISNNNSKQFHTPPQEASLEQPTAQLIQSPMKTSAGPTFSTFLPANPAAPSPKSTNSKIGPVKETPSSRGPVRAAPPPPKTPPASAPLAMPRKAHGPKKPNTRPPPIPQNTPVELNNFPQPKTQLPPDHINGPTLPAKALQISTETFPTQVSLPPEKLNPKADQENLRPIQTNSFLEQVNPRPAQTILSSPKTNPPSKSENPLPKQGDILSQTAPSPKQTDPPLINANHPPEQINPSLIQVTPVLSENAPTLRKTSSSPKEIKSPPKQTNPSSPQRPNPQPEDPLPPNINSTLPLTPTSTPPQPNSKLIPTPTSTLSHTTNNLPPTPTSERLPPTPTSQSRSPTPTSFGSPGTPSSLSCPRTPTSIRAAPWQPYFPPTPLSRTPRATPTPTSWTPATSPTPSSRTAETSSGALPASSNNHLLPPTPPSSSYHVGGGSITPSSSMSSLNHVTGQSKTMDEDEEQFTKDIVDSSSLPYPAVLDVSSLHTDVKVKVTMFSSTTELNTEPNNTGAEPQEDTYRTYWTRFWILAVFSFVALLQTTVWGTFGPIAESALVAFPSWTDSTIAAFPNWGPIIVVLFTIPMMWITQKLGLRLAVLTCTLLLTLGTVLRCFTSQETPFTVICHISSILFAFAACMTLSLPAMIAAVWFPPNERITATAVGALMCQLGGAAMYMGPLIVASPSRKDNVTIAEADDIRGDIMVLMYIHFGAAALLLLVAIVYFPSSPPTPPSASSAKERIDFFSGIRNIIKNLPLLLVLLTYAFSFGIPVVWIGVLNLSLIDINIYQEQAMGVAVTAVSCSSVAAFITARITDKVYGHLRVTIMGFLVLSSIFFLWFLLLTTEVIVPSLAQVYVAVAGGVSFEYATVPLLVELAVEIGYPIPESVTGAMLTFTFNLVALVFLGLFQIPIVNHLWVSYVLFGCVSLTVLPLLFVKETHKRSDTDRKHIQ</sequence>
<evidence type="ECO:0000256" key="3">
    <source>
        <dbReference type="ARBA" id="ARBA00022989"/>
    </source>
</evidence>
<dbReference type="PANTHER" id="PTHR10924">
    <property type="entry name" value="MAJOR FACILITATOR SUPERFAMILY PROTEIN-RELATED"/>
    <property type="match status" value="1"/>
</dbReference>
<feature type="compositionally biased region" description="Low complexity" evidence="5">
    <location>
        <begin position="449"/>
        <end position="470"/>
    </location>
</feature>
<feature type="transmembrane region" description="Helical" evidence="6">
    <location>
        <begin position="771"/>
        <end position="791"/>
    </location>
</feature>